<dbReference type="KEGG" id="trr:M419DRAFT_108330"/>
<organism evidence="1 2">
    <name type="scientific">Hypocrea jecorina (strain ATCC 56765 / BCRC 32924 / NRRL 11460 / Rut C-30)</name>
    <name type="common">Trichoderma reesei</name>
    <dbReference type="NCBI Taxonomy" id="1344414"/>
    <lineage>
        <taxon>Eukaryota</taxon>
        <taxon>Fungi</taxon>
        <taxon>Dikarya</taxon>
        <taxon>Ascomycota</taxon>
        <taxon>Pezizomycotina</taxon>
        <taxon>Sordariomycetes</taxon>
        <taxon>Hypocreomycetidae</taxon>
        <taxon>Hypocreales</taxon>
        <taxon>Hypocreaceae</taxon>
        <taxon>Trichoderma</taxon>
    </lineage>
</organism>
<dbReference type="HOGENOM" id="CLU_2794284_0_0_1"/>
<protein>
    <submittedName>
        <fullName evidence="1">Uncharacterized protein</fullName>
    </submittedName>
</protein>
<dbReference type="AlphaFoldDB" id="A0A024SJH4"/>
<evidence type="ECO:0000313" key="1">
    <source>
        <dbReference type="EMBL" id="ETS04886.1"/>
    </source>
</evidence>
<dbReference type="OrthoDB" id="5100278at2759"/>
<accession>A0A024SJH4</accession>
<evidence type="ECO:0000313" key="2">
    <source>
        <dbReference type="Proteomes" id="UP000024376"/>
    </source>
</evidence>
<dbReference type="EMBL" id="KI911141">
    <property type="protein sequence ID" value="ETS04886.1"/>
    <property type="molecule type" value="Genomic_DNA"/>
</dbReference>
<proteinExistence type="predicted"/>
<sequence>MALQSVQVRPHETADVNELETFIESLINQTVPSTFSKVPVFSFKTTEENVNKIREKFGDHVIIDIVN</sequence>
<gene>
    <name evidence="1" type="ORF">M419DRAFT_108330</name>
</gene>
<name>A0A024SJH4_HYPJR</name>
<dbReference type="Proteomes" id="UP000024376">
    <property type="component" value="Unassembled WGS sequence"/>
</dbReference>
<reference evidence="2" key="1">
    <citation type="journal article" date="2013" name="Ind. Biotechnol.">
        <title>Comparative genomics analysis of Trichoderma reesei strains.</title>
        <authorList>
            <person name="Koike H."/>
            <person name="Aerts A."/>
            <person name="LaButti K."/>
            <person name="Grigoriev I.V."/>
            <person name="Baker S.E."/>
        </authorList>
    </citation>
    <scope>NUCLEOTIDE SEQUENCE [LARGE SCALE GENOMIC DNA]</scope>
    <source>
        <strain evidence="2">ATCC 56765 / BCRC 32924 / NRRL 11460 / Rut C-30</strain>
    </source>
</reference>